<sequence>MRWPFPLVALCGALSVPVQALFETTYHSSSVVVQPFTILEKSPLYDPDNTNLFLVCPNGLEVAEPGAAIYKSNGELVWAESSFGNCYNFNYQTYDGQQYLTLWVGAGGAAVGSQMGFGTVLMMNSSYDVVMNVSAVNPEGTDLHEFNIVKPENKTVLVTAFHTIPMDLSSIGGPVDGWYSNDIIQEIDIATGAVLFNWTTFDHVALTESYNNISLTGQGFTEDNPFDAVHINSIDKDLEGNYLISARHTQTIYKIAANETILWRLGGKMSNFTALGKGTEFHFQHHVRWRMDETHISVFDDGGAFIATDVIIDEPVATGKYLKVDQEAMTVSLTKQFIPGPNRNYTLAEGSTEPYGDTVVVGYGYTPWTQAYSFDTEELLFSAVIGPDNASLWNDNGINNYRAFQTSTLEFTGHPKLPPNVSVTDGAIFVSWNGATHVASYTLLTGPSVWDVSKKVTKVPKSGFETKIKSAGSSEFIVVAALAANGTTLGKSAVYRTSNGTVASD</sequence>
<organism evidence="2 3">
    <name type="scientific">Mycena maculata</name>
    <dbReference type="NCBI Taxonomy" id="230809"/>
    <lineage>
        <taxon>Eukaryota</taxon>
        <taxon>Fungi</taxon>
        <taxon>Dikarya</taxon>
        <taxon>Basidiomycota</taxon>
        <taxon>Agaricomycotina</taxon>
        <taxon>Agaricomycetes</taxon>
        <taxon>Agaricomycetidae</taxon>
        <taxon>Agaricales</taxon>
        <taxon>Marasmiineae</taxon>
        <taxon>Mycenaceae</taxon>
        <taxon>Mycena</taxon>
    </lineage>
</organism>
<dbReference type="Proteomes" id="UP001215280">
    <property type="component" value="Unassembled WGS sequence"/>
</dbReference>
<keyword evidence="1" id="KW-0732">Signal</keyword>
<accession>A0AAD7NUT7</accession>
<name>A0AAD7NUT7_9AGAR</name>
<evidence type="ECO:0000313" key="2">
    <source>
        <dbReference type="EMBL" id="KAJ7776050.1"/>
    </source>
</evidence>
<reference evidence="2" key="1">
    <citation type="submission" date="2023-03" db="EMBL/GenBank/DDBJ databases">
        <title>Massive genome expansion in bonnet fungi (Mycena s.s.) driven by repeated elements and novel gene families across ecological guilds.</title>
        <authorList>
            <consortium name="Lawrence Berkeley National Laboratory"/>
            <person name="Harder C.B."/>
            <person name="Miyauchi S."/>
            <person name="Viragh M."/>
            <person name="Kuo A."/>
            <person name="Thoen E."/>
            <person name="Andreopoulos B."/>
            <person name="Lu D."/>
            <person name="Skrede I."/>
            <person name="Drula E."/>
            <person name="Henrissat B."/>
            <person name="Morin E."/>
            <person name="Kohler A."/>
            <person name="Barry K."/>
            <person name="LaButti K."/>
            <person name="Morin E."/>
            <person name="Salamov A."/>
            <person name="Lipzen A."/>
            <person name="Mereny Z."/>
            <person name="Hegedus B."/>
            <person name="Baldrian P."/>
            <person name="Stursova M."/>
            <person name="Weitz H."/>
            <person name="Taylor A."/>
            <person name="Grigoriev I.V."/>
            <person name="Nagy L.G."/>
            <person name="Martin F."/>
            <person name="Kauserud H."/>
        </authorList>
    </citation>
    <scope>NUCLEOTIDE SEQUENCE</scope>
    <source>
        <strain evidence="2">CBHHK188m</strain>
    </source>
</reference>
<proteinExistence type="predicted"/>
<dbReference type="InterPro" id="IPR039535">
    <property type="entry name" value="ASST-like"/>
</dbReference>
<evidence type="ECO:0000256" key="1">
    <source>
        <dbReference type="SAM" id="SignalP"/>
    </source>
</evidence>
<comment type="caution">
    <text evidence="2">The sequence shown here is derived from an EMBL/GenBank/DDBJ whole genome shotgun (WGS) entry which is preliminary data.</text>
</comment>
<dbReference type="PANTHER" id="PTHR35340">
    <property type="entry name" value="PQQ ENZYME REPEAT PROTEIN-RELATED"/>
    <property type="match status" value="1"/>
</dbReference>
<evidence type="ECO:0000313" key="3">
    <source>
        <dbReference type="Proteomes" id="UP001215280"/>
    </source>
</evidence>
<dbReference type="InterPro" id="IPR053143">
    <property type="entry name" value="Arylsulfate_ST"/>
</dbReference>
<dbReference type="EMBL" id="JARJLG010000013">
    <property type="protein sequence ID" value="KAJ7776050.1"/>
    <property type="molecule type" value="Genomic_DNA"/>
</dbReference>
<protein>
    <submittedName>
        <fullName evidence="2">ASST-domain-containing protein</fullName>
    </submittedName>
</protein>
<feature type="chain" id="PRO_5042234854" evidence="1">
    <location>
        <begin position="21"/>
        <end position="505"/>
    </location>
</feature>
<dbReference type="Pfam" id="PF14269">
    <property type="entry name" value="Arylsulfotran_2"/>
    <property type="match status" value="1"/>
</dbReference>
<keyword evidence="3" id="KW-1185">Reference proteome</keyword>
<dbReference type="AlphaFoldDB" id="A0AAD7NUT7"/>
<gene>
    <name evidence="2" type="ORF">DFH07DRAFT_74155</name>
</gene>
<feature type="signal peptide" evidence="1">
    <location>
        <begin position="1"/>
        <end position="20"/>
    </location>
</feature>
<dbReference type="PANTHER" id="PTHR35340:SF5">
    <property type="entry name" value="ASST-DOMAIN-CONTAINING PROTEIN"/>
    <property type="match status" value="1"/>
</dbReference>